<feature type="transmembrane region" description="Helical" evidence="9">
    <location>
        <begin position="21"/>
        <end position="39"/>
    </location>
</feature>
<dbReference type="FunFam" id="2.10.55.10:FF:000002">
    <property type="entry name" value="leishmanolysin-like peptidase isoform X2"/>
    <property type="match status" value="1"/>
</dbReference>
<dbReference type="GO" id="GO:0004222">
    <property type="term" value="F:metalloendopeptidase activity"/>
    <property type="evidence" value="ECO:0007669"/>
    <property type="project" value="InterPro"/>
</dbReference>
<evidence type="ECO:0000256" key="3">
    <source>
        <dbReference type="ARBA" id="ARBA00022723"/>
    </source>
</evidence>
<evidence type="ECO:0000256" key="1">
    <source>
        <dbReference type="ARBA" id="ARBA00005860"/>
    </source>
</evidence>
<comment type="cofactor">
    <cofactor evidence="8">
        <name>Zn(2+)</name>
        <dbReference type="ChEBI" id="CHEBI:29105"/>
    </cofactor>
    <text evidence="8">Binds 1 zinc ion per subunit.</text>
</comment>
<dbReference type="GO" id="GO:0046872">
    <property type="term" value="F:metal ion binding"/>
    <property type="evidence" value="ECO:0007669"/>
    <property type="project" value="UniProtKB-KW"/>
</dbReference>
<feature type="active site" evidence="7">
    <location>
        <position position="295"/>
    </location>
</feature>
<dbReference type="InterPro" id="IPR001577">
    <property type="entry name" value="Peptidase_M8"/>
</dbReference>
<evidence type="ECO:0000256" key="4">
    <source>
        <dbReference type="ARBA" id="ARBA00022801"/>
    </source>
</evidence>
<evidence type="ECO:0000256" key="9">
    <source>
        <dbReference type="SAM" id="Phobius"/>
    </source>
</evidence>
<evidence type="ECO:0000256" key="2">
    <source>
        <dbReference type="ARBA" id="ARBA00022670"/>
    </source>
</evidence>
<dbReference type="PANTHER" id="PTHR10942">
    <property type="entry name" value="LEISHMANOLYSIN-LIKE PEPTIDASE"/>
    <property type="match status" value="1"/>
</dbReference>
<dbReference type="FunFam" id="2.30.34.10:FF:000001">
    <property type="entry name" value="leishmanolysin-like isoform X2"/>
    <property type="match status" value="1"/>
</dbReference>
<feature type="binding site" evidence="8">
    <location>
        <position position="294"/>
    </location>
    <ligand>
        <name>Zn(2+)</name>
        <dbReference type="ChEBI" id="CHEBI:29105"/>
        <note>catalytic</note>
    </ligand>
</feature>
<keyword evidence="4" id="KW-0378">Hydrolase</keyword>
<dbReference type="PANTHER" id="PTHR10942:SF0">
    <property type="entry name" value="LEISHMANOLYSIN-LIKE PEPTIDASE"/>
    <property type="match status" value="1"/>
</dbReference>
<protein>
    <recommendedName>
        <fullName evidence="11">Leishmanolysin-like peptidase</fullName>
    </recommendedName>
</protein>
<evidence type="ECO:0000256" key="6">
    <source>
        <dbReference type="ARBA" id="ARBA00023049"/>
    </source>
</evidence>
<sequence length="635" mass="70499">MEETIRCSLCTARKFDAKIRFTVVVFEILLLLALDVAYVKSEDRQLERGAESIVSHACIHDQILEQKRRPGLKVYSVTPQVYDVSGTAKPIHRKGRALLGVSEQSNQQKSAKQPIRIYLNYDAVGHSPERDCQKVGDIVKLGEPPVTSSFLGSPSCNPHNNPPISGDCWYNCTLDDISGEDKRHRLHKALGQTADWFRRALAVEPVKGNLRLSGYSACGQDGGVQLPREYVEEGIPNADLVLLVTTRPTTGNTLAWAVACERDQWGRAIAGHVNVAPRHLTAEAETLLSATLIHEVMHVLGFDPHAFAHFRDERKRRRSQVTEQVLDDRLGRTVTRVVLPRVVMHSRYHYGAFSENFTGLELEDGGGRGTSGSHWEKRLLMNEIMTGSVDTRSVVSKMTLALLEDSGWYQANYSMADRLDWGHNQGNDFVTSPCNLWKGAYHCNTTQLSGCTYNREAEGYCPIVSYSGDLPQWARYFPQPNKGGQSSLADYCTYFVAYSDGSCTDTNSARAPDRMLGEVRGSNSRCMASSLVRTGFVRGSMTQGNGCYQHRCINNSLEVAVDGMWKVCPEAGGPVQFPGFNGKCLPLLLVYVLGTVNWSALHIMNFVAKTRFQCLESAPILATSMEIVWMGSLQM</sequence>
<dbReference type="FunFam" id="3.10.170.20:FF:000001">
    <property type="entry name" value="Peptidase M8, leishmanolysin"/>
    <property type="match status" value="1"/>
</dbReference>
<proteinExistence type="inferred from homology"/>
<keyword evidence="3 8" id="KW-0479">Metal-binding</keyword>
<evidence type="ECO:0000256" key="7">
    <source>
        <dbReference type="PIRSR" id="PIRSR601577-1"/>
    </source>
</evidence>
<keyword evidence="9" id="KW-0812">Transmembrane</keyword>
<keyword evidence="2" id="KW-0645">Protease</keyword>
<dbReference type="Gene3D" id="3.90.132.10">
    <property type="entry name" value="Leishmanolysin , domain 2"/>
    <property type="match status" value="1"/>
</dbReference>
<dbReference type="EnsemblPlants" id="MELO3C010920.2.1">
    <property type="protein sequence ID" value="MELO3C010920.2.1"/>
    <property type="gene ID" value="MELO3C010920.2"/>
</dbReference>
<comment type="similarity">
    <text evidence="1">Belongs to the peptidase M8 family.</text>
</comment>
<dbReference type="PRINTS" id="PR00782">
    <property type="entry name" value="LSHMANOLYSIN"/>
</dbReference>
<name>A0A9I9D044_CUCME</name>
<organism evidence="10">
    <name type="scientific">Cucumis melo</name>
    <name type="common">Muskmelon</name>
    <dbReference type="NCBI Taxonomy" id="3656"/>
    <lineage>
        <taxon>Eukaryota</taxon>
        <taxon>Viridiplantae</taxon>
        <taxon>Streptophyta</taxon>
        <taxon>Embryophyta</taxon>
        <taxon>Tracheophyta</taxon>
        <taxon>Spermatophyta</taxon>
        <taxon>Magnoliopsida</taxon>
        <taxon>eudicotyledons</taxon>
        <taxon>Gunneridae</taxon>
        <taxon>Pentapetalae</taxon>
        <taxon>rosids</taxon>
        <taxon>fabids</taxon>
        <taxon>Cucurbitales</taxon>
        <taxon>Cucurbitaceae</taxon>
        <taxon>Benincaseae</taxon>
        <taxon>Cucumis</taxon>
    </lineage>
</organism>
<dbReference type="Gene3D" id="2.10.55.10">
    <property type="entry name" value="Leishmanolysin domain 3"/>
    <property type="match status" value="1"/>
</dbReference>
<keyword evidence="9" id="KW-1133">Transmembrane helix</keyword>
<dbReference type="GO" id="GO:0016020">
    <property type="term" value="C:membrane"/>
    <property type="evidence" value="ECO:0007669"/>
    <property type="project" value="InterPro"/>
</dbReference>
<keyword evidence="6 8" id="KW-0482">Metalloprotease</keyword>
<accession>A0A9I9D044</accession>
<dbReference type="AlphaFoldDB" id="A0A9I9D044"/>
<feature type="binding site" evidence="8">
    <location>
        <position position="298"/>
    </location>
    <ligand>
        <name>Zn(2+)</name>
        <dbReference type="ChEBI" id="CHEBI:29105"/>
        <note>catalytic</note>
    </ligand>
</feature>
<keyword evidence="5 8" id="KW-0862">Zinc</keyword>
<dbReference type="GO" id="GO:0005737">
    <property type="term" value="C:cytoplasm"/>
    <property type="evidence" value="ECO:0007669"/>
    <property type="project" value="TreeGrafter"/>
</dbReference>
<dbReference type="GO" id="GO:0006508">
    <property type="term" value="P:proteolysis"/>
    <property type="evidence" value="ECO:0007669"/>
    <property type="project" value="UniProtKB-KW"/>
</dbReference>
<evidence type="ECO:0008006" key="11">
    <source>
        <dbReference type="Google" id="ProtNLM"/>
    </source>
</evidence>
<feature type="binding site" evidence="8">
    <location>
        <position position="374"/>
    </location>
    <ligand>
        <name>Zn(2+)</name>
        <dbReference type="ChEBI" id="CHEBI:29105"/>
        <note>catalytic</note>
    </ligand>
</feature>
<dbReference type="Gramene" id="MELO3C010920.2.1">
    <property type="protein sequence ID" value="MELO3C010920.2.1"/>
    <property type="gene ID" value="MELO3C010920.2"/>
</dbReference>
<dbReference type="FunFam" id="3.90.132.10:FF:000001">
    <property type="entry name" value="leishmanolysin-like peptidase isoform X2"/>
    <property type="match status" value="1"/>
</dbReference>
<dbReference type="GO" id="GO:0007155">
    <property type="term" value="P:cell adhesion"/>
    <property type="evidence" value="ECO:0007669"/>
    <property type="project" value="InterPro"/>
</dbReference>
<evidence type="ECO:0000256" key="5">
    <source>
        <dbReference type="ARBA" id="ARBA00022833"/>
    </source>
</evidence>
<evidence type="ECO:0000256" key="8">
    <source>
        <dbReference type="PIRSR" id="PIRSR601577-2"/>
    </source>
</evidence>
<dbReference type="Gene3D" id="2.30.34.10">
    <property type="entry name" value="Leishmanolysin domain 4"/>
    <property type="match status" value="1"/>
</dbReference>
<dbReference type="Pfam" id="PF01457">
    <property type="entry name" value="Peptidase_M8"/>
    <property type="match status" value="1"/>
</dbReference>
<evidence type="ECO:0000313" key="10">
    <source>
        <dbReference type="EnsemblPlants" id="MELO3C010920.2.1"/>
    </source>
</evidence>
<dbReference type="SUPFAM" id="SSF55486">
    <property type="entry name" value="Metalloproteases ('zincins'), catalytic domain"/>
    <property type="match status" value="1"/>
</dbReference>
<keyword evidence="9" id="KW-0472">Membrane</keyword>
<dbReference type="Gene3D" id="3.10.170.20">
    <property type="match status" value="1"/>
</dbReference>
<reference evidence="10" key="1">
    <citation type="submission" date="2023-03" db="UniProtKB">
        <authorList>
            <consortium name="EnsemblPlants"/>
        </authorList>
    </citation>
    <scope>IDENTIFICATION</scope>
</reference>